<evidence type="ECO:0000256" key="1">
    <source>
        <dbReference type="SAM" id="SignalP"/>
    </source>
</evidence>
<dbReference type="Proteomes" id="UP000076587">
    <property type="component" value="Unassembled WGS sequence"/>
</dbReference>
<dbReference type="AlphaFoldDB" id="A0A167FSC1"/>
<keyword evidence="1" id="KW-0732">Signal</keyword>
<gene>
    <name evidence="2" type="ORF">N482_25085</name>
</gene>
<dbReference type="RefSeq" id="WP_063376100.1">
    <property type="nucleotide sequence ID" value="NZ_AUXT01000098.1"/>
</dbReference>
<evidence type="ECO:0008006" key="4">
    <source>
        <dbReference type="Google" id="ProtNLM"/>
    </source>
</evidence>
<proteinExistence type="predicted"/>
<name>A0A167FSC1_9GAMM</name>
<dbReference type="EMBL" id="AUXT01000098">
    <property type="protein sequence ID" value="KZN52732.1"/>
    <property type="molecule type" value="Genomic_DNA"/>
</dbReference>
<dbReference type="PROSITE" id="PS51257">
    <property type="entry name" value="PROKAR_LIPOPROTEIN"/>
    <property type="match status" value="1"/>
</dbReference>
<protein>
    <recommendedName>
        <fullName evidence="4">Lipoprotein</fullName>
    </recommendedName>
</protein>
<dbReference type="OrthoDB" id="6402693at2"/>
<organism evidence="2 3">
    <name type="scientific">Pseudoalteromonas luteoviolacea NCIMB 1942</name>
    <dbReference type="NCBI Taxonomy" id="1365253"/>
    <lineage>
        <taxon>Bacteria</taxon>
        <taxon>Pseudomonadati</taxon>
        <taxon>Pseudomonadota</taxon>
        <taxon>Gammaproteobacteria</taxon>
        <taxon>Alteromonadales</taxon>
        <taxon>Pseudoalteromonadaceae</taxon>
        <taxon>Pseudoalteromonas</taxon>
    </lineage>
</organism>
<accession>A0A167FSC1</accession>
<evidence type="ECO:0000313" key="2">
    <source>
        <dbReference type="EMBL" id="KZN52732.1"/>
    </source>
</evidence>
<feature type="signal peptide" evidence="1">
    <location>
        <begin position="1"/>
        <end position="17"/>
    </location>
</feature>
<reference evidence="2 3" key="1">
    <citation type="submission" date="2013-07" db="EMBL/GenBank/DDBJ databases">
        <title>Comparative Genomic and Metabolomic Analysis of Twelve Strains of Pseudoalteromonas luteoviolacea.</title>
        <authorList>
            <person name="Vynne N.G."/>
            <person name="Mansson M."/>
            <person name="Gram L."/>
        </authorList>
    </citation>
    <scope>NUCLEOTIDE SEQUENCE [LARGE SCALE GENOMIC DNA]</scope>
    <source>
        <strain evidence="2 3">NCIMB 1942</strain>
    </source>
</reference>
<sequence length="145" mass="16085">MRYLIGVLVLLSTLACADSGNSGELVAFSKLPTHEEASVAKGISLRGFFFLDKGELLFCSTMESCYSRGKERVIVKASGEIKEYLKGVSECHMELSGEYHALSHEQSNWPMLGHLYVNDKPKFDFSSRYSLINGKCKAFNVMNGS</sequence>
<evidence type="ECO:0000313" key="3">
    <source>
        <dbReference type="Proteomes" id="UP000076587"/>
    </source>
</evidence>
<comment type="caution">
    <text evidence="2">The sequence shown here is derived from an EMBL/GenBank/DDBJ whole genome shotgun (WGS) entry which is preliminary data.</text>
</comment>
<dbReference type="PATRIC" id="fig|1365253.3.peg.1222"/>
<feature type="chain" id="PRO_5007886499" description="Lipoprotein" evidence="1">
    <location>
        <begin position="18"/>
        <end position="145"/>
    </location>
</feature>